<keyword evidence="3" id="KW-1185">Reference proteome</keyword>
<feature type="domain" description="Helix-turn-helix" evidence="1">
    <location>
        <begin position="1"/>
        <end position="62"/>
    </location>
</feature>
<dbReference type="EMBL" id="LN555523">
    <property type="protein sequence ID" value="CED93242.1"/>
    <property type="molecule type" value="Genomic_DNA"/>
</dbReference>
<dbReference type="Pfam" id="PF20038">
    <property type="entry name" value="HTH_59"/>
    <property type="match status" value="1"/>
</dbReference>
<organism evidence="2 3">
    <name type="scientific">Romboutsia ilealis</name>
    <dbReference type="NCBI Taxonomy" id="1115758"/>
    <lineage>
        <taxon>Bacteria</taxon>
        <taxon>Bacillati</taxon>
        <taxon>Bacillota</taxon>
        <taxon>Clostridia</taxon>
        <taxon>Peptostreptococcales</taxon>
        <taxon>Peptostreptococcaceae</taxon>
        <taxon>Romboutsia</taxon>
    </lineage>
</organism>
<protein>
    <recommendedName>
        <fullName evidence="1">Helix-turn-helix domain-containing protein</fullName>
    </recommendedName>
</protein>
<dbReference type="InterPro" id="IPR045403">
    <property type="entry name" value="HTH_59_Firmicutes_type"/>
</dbReference>
<name>A0A1V1HZ43_9FIRM</name>
<accession>A0A1V1HZ43</accession>
<dbReference type="Proteomes" id="UP000245622">
    <property type="component" value="Chromosome 1"/>
</dbReference>
<gene>
    <name evidence="2" type="ORF">CRIB_487</name>
</gene>
<dbReference type="RefSeq" id="WP_180702979.1">
    <property type="nucleotide sequence ID" value="NZ_LN555523.1"/>
</dbReference>
<sequence>MNNPFEGLMAFSDASKRWKLSDSTLRKAVSYGKLVEGIDCKKFGKQWIVTETAMIREYGEPKESN</sequence>
<dbReference type="GeneID" id="82204674"/>
<evidence type="ECO:0000313" key="3">
    <source>
        <dbReference type="Proteomes" id="UP000245622"/>
    </source>
</evidence>
<dbReference type="KEGG" id="ril:CRIB_487"/>
<evidence type="ECO:0000313" key="2">
    <source>
        <dbReference type="EMBL" id="CED93242.1"/>
    </source>
</evidence>
<proteinExistence type="predicted"/>
<reference evidence="2 3" key="1">
    <citation type="submission" date="2014-04" db="EMBL/GenBank/DDBJ databases">
        <authorList>
            <person name="Hornung B.V."/>
        </authorList>
    </citation>
    <scope>NUCLEOTIDE SEQUENCE [LARGE SCALE GENOMIC DNA]</scope>
    <source>
        <strain evidence="2 3">CRIB</strain>
    </source>
</reference>
<evidence type="ECO:0000259" key="1">
    <source>
        <dbReference type="Pfam" id="PF20038"/>
    </source>
</evidence>
<dbReference type="AlphaFoldDB" id="A0A1V1HZ43"/>